<dbReference type="AlphaFoldDB" id="A0A0L8L6N0"/>
<organism evidence="2 3">
    <name type="scientific">Streptomyces resistomycificus</name>
    <dbReference type="NCBI Taxonomy" id="67356"/>
    <lineage>
        <taxon>Bacteria</taxon>
        <taxon>Bacillati</taxon>
        <taxon>Actinomycetota</taxon>
        <taxon>Actinomycetes</taxon>
        <taxon>Kitasatosporales</taxon>
        <taxon>Streptomycetaceae</taxon>
        <taxon>Streptomyces</taxon>
        <taxon>Streptomyces aurantiacus group</taxon>
    </lineage>
</organism>
<comment type="caution">
    <text evidence="2">The sequence shown here is derived from an EMBL/GenBank/DDBJ whole genome shotgun (WGS) entry which is preliminary data.</text>
</comment>
<protein>
    <submittedName>
        <fullName evidence="2">Uncharacterized protein</fullName>
    </submittedName>
</protein>
<keyword evidence="3" id="KW-1185">Reference proteome</keyword>
<sequence>MLKSLRVQRDRPSGEDGVVVGGLRDMRRTRIEKRRRSGRTDRTTNDPYAPYDSLDPRDPDIVRAKRLIEERRGTGRHL</sequence>
<dbReference type="EMBL" id="LGUS01000170">
    <property type="protein sequence ID" value="KOG33721.1"/>
    <property type="molecule type" value="Genomic_DNA"/>
</dbReference>
<feature type="region of interest" description="Disordered" evidence="1">
    <location>
        <begin position="26"/>
        <end position="60"/>
    </location>
</feature>
<gene>
    <name evidence="2" type="ORF">ADK37_21630</name>
</gene>
<name>A0A0L8L6N0_9ACTN</name>
<dbReference type="OrthoDB" id="4252986at2"/>
<proteinExistence type="predicted"/>
<dbReference type="PATRIC" id="fig|67356.5.peg.4603"/>
<evidence type="ECO:0000313" key="2">
    <source>
        <dbReference type="EMBL" id="KOG33721.1"/>
    </source>
</evidence>
<dbReference type="Proteomes" id="UP000037251">
    <property type="component" value="Unassembled WGS sequence"/>
</dbReference>
<reference evidence="3" key="1">
    <citation type="submission" date="2015-07" db="EMBL/GenBank/DDBJ databases">
        <authorList>
            <person name="Ju K.-S."/>
            <person name="Doroghazi J.R."/>
            <person name="Metcalf W.W."/>
        </authorList>
    </citation>
    <scope>NUCLEOTIDE SEQUENCE [LARGE SCALE GENOMIC DNA]</scope>
    <source>
        <strain evidence="3">NRRL 2290</strain>
    </source>
</reference>
<accession>A0A0L8L6N0</accession>
<evidence type="ECO:0000313" key="3">
    <source>
        <dbReference type="Proteomes" id="UP000037251"/>
    </source>
</evidence>
<dbReference type="RefSeq" id="WP_037802578.1">
    <property type="nucleotide sequence ID" value="NZ_KL575592.1"/>
</dbReference>
<evidence type="ECO:0000256" key="1">
    <source>
        <dbReference type="SAM" id="MobiDB-lite"/>
    </source>
</evidence>
<dbReference type="STRING" id="67356.AQJ84_28910"/>